<feature type="binding site" evidence="8">
    <location>
        <position position="265"/>
    </location>
    <ligand>
        <name>Mn(2+)</name>
        <dbReference type="ChEBI" id="CHEBI:29035"/>
        <label>2</label>
    </ligand>
</feature>
<keyword evidence="7 8" id="KW-0464">Manganese</keyword>
<comment type="subcellular location">
    <subcellularLocation>
        <location evidence="8">Cytoplasm</location>
    </subcellularLocation>
</comment>
<keyword evidence="6 8" id="KW-0378">Hydrolase</keyword>
<comment type="caution">
    <text evidence="10">The sequence shown here is derived from an EMBL/GenBank/DDBJ whole genome shotgun (WGS) entry which is preliminary data.</text>
</comment>
<gene>
    <name evidence="8" type="primary">pepA</name>
    <name evidence="10" type="ORF">ABVT11_04665</name>
</gene>
<feature type="active site" evidence="8">
    <location>
        <position position="351"/>
    </location>
</feature>
<dbReference type="InterPro" id="IPR008283">
    <property type="entry name" value="Peptidase_M17_N"/>
</dbReference>
<dbReference type="PRINTS" id="PR00481">
    <property type="entry name" value="LAMNOPPTDASE"/>
</dbReference>
<proteinExistence type="inferred from homology"/>
<evidence type="ECO:0000256" key="1">
    <source>
        <dbReference type="ARBA" id="ARBA00000135"/>
    </source>
</evidence>
<dbReference type="GO" id="GO:0004177">
    <property type="term" value="F:aminopeptidase activity"/>
    <property type="evidence" value="ECO:0007669"/>
    <property type="project" value="UniProtKB-KW"/>
</dbReference>
<dbReference type="CDD" id="cd00433">
    <property type="entry name" value="Peptidase_M17"/>
    <property type="match status" value="1"/>
</dbReference>
<feature type="binding site" evidence="8">
    <location>
        <position position="347"/>
    </location>
    <ligand>
        <name>Mn(2+)</name>
        <dbReference type="ChEBI" id="CHEBI:29035"/>
        <label>1</label>
    </ligand>
</feature>
<dbReference type="SUPFAM" id="SSF52949">
    <property type="entry name" value="Macro domain-like"/>
    <property type="match status" value="1"/>
</dbReference>
<keyword evidence="8" id="KW-0963">Cytoplasm</keyword>
<feature type="active site" evidence="8">
    <location>
        <position position="277"/>
    </location>
</feature>
<dbReference type="InterPro" id="IPR043472">
    <property type="entry name" value="Macro_dom-like"/>
</dbReference>
<dbReference type="InterPro" id="IPR011356">
    <property type="entry name" value="Leucine_aapep/pepB"/>
</dbReference>
<dbReference type="PANTHER" id="PTHR11963">
    <property type="entry name" value="LEUCINE AMINOPEPTIDASE-RELATED"/>
    <property type="match status" value="1"/>
</dbReference>
<accession>A0ABV2CNM1</accession>
<evidence type="ECO:0000256" key="6">
    <source>
        <dbReference type="ARBA" id="ARBA00022801"/>
    </source>
</evidence>
<keyword evidence="5 8" id="KW-0645">Protease</keyword>
<dbReference type="NCBIfam" id="NF002074">
    <property type="entry name" value="PRK00913.1-4"/>
    <property type="match status" value="1"/>
</dbReference>
<feature type="binding site" evidence="8">
    <location>
        <position position="349"/>
    </location>
    <ligand>
        <name>Mn(2+)</name>
        <dbReference type="ChEBI" id="CHEBI:29035"/>
        <label>2</label>
    </ligand>
</feature>
<sequence>MEFSIKASSPEKLKTDCLVVPRCADGENGPQFAALDAASEGLLAKIVRRDLDDKAGSTLLLPTLPGAAAARVLVVSLGKRAELDAKALRTALSAAGKALANGKSAHAALCASDLVAAGLGLPESLRTASTLLADASYRFDAIKSVTEKKPAGPVKFEFILQGKSDAAARLAIEQGSAIAAGQALARDLGNLPGNYCTPTTLADTARSLAREYKLKVKVFDRAGIEELGMGSFLSVAQGTREEPRFIVLEYKGGKAKEAPVVLVGKGITFDAGGISLKPGEGMDEMKFDMCGAASVLGTFRTVAKLGLPINLVGLIPATENLPDGLAVKPGDVVTSLSGQTIEILNTDAEGRLILCDALTYAENFKPALVIDIATLTGACVIALGHQTSGLYANDDDLAASLLNAGQKTGDRAWRMPLFDEYQDQLKSNFADMANIGGRPAGSITAACFLSRFAKSYKWAHLDIAGTAWKSGAEKGATGRPVPLLTEFLINRAGQ</sequence>
<keyword evidence="11" id="KW-1185">Reference proteome</keyword>
<comment type="function">
    <text evidence="8">Presumably involved in the processing and regular turnover of intracellular proteins. Catalyzes the removal of unsubstituted N-terminal amino acids from various peptides.</text>
</comment>
<dbReference type="EC" id="3.4.11.10" evidence="8"/>
<dbReference type="Gene3D" id="3.40.220.10">
    <property type="entry name" value="Leucine Aminopeptidase, subunit E, domain 1"/>
    <property type="match status" value="1"/>
</dbReference>
<dbReference type="EC" id="3.4.11.1" evidence="8"/>
<dbReference type="RefSeq" id="WP_345924236.1">
    <property type="nucleotide sequence ID" value="NZ_JBDIVF010000001.1"/>
</dbReference>
<dbReference type="NCBIfam" id="NF002073">
    <property type="entry name" value="PRK00913.1-2"/>
    <property type="match status" value="1"/>
</dbReference>
<dbReference type="EMBL" id="JBEWLZ010000002">
    <property type="protein sequence ID" value="MET1489107.1"/>
    <property type="molecule type" value="Genomic_DNA"/>
</dbReference>
<dbReference type="PANTHER" id="PTHR11963:SF23">
    <property type="entry name" value="CYTOSOL AMINOPEPTIDASE"/>
    <property type="match status" value="1"/>
</dbReference>
<dbReference type="Proteomes" id="UP001548590">
    <property type="component" value="Unassembled WGS sequence"/>
</dbReference>
<dbReference type="HAMAP" id="MF_00181">
    <property type="entry name" value="Cytosol_peptidase_M17"/>
    <property type="match status" value="1"/>
</dbReference>
<evidence type="ECO:0000259" key="9">
    <source>
        <dbReference type="PROSITE" id="PS00631"/>
    </source>
</evidence>
<dbReference type="InterPro" id="IPR023042">
    <property type="entry name" value="Peptidase_M17_leu_NH2_pept"/>
</dbReference>
<dbReference type="Pfam" id="PF00883">
    <property type="entry name" value="Peptidase_M17"/>
    <property type="match status" value="1"/>
</dbReference>
<feature type="binding site" evidence="8">
    <location>
        <position position="270"/>
    </location>
    <ligand>
        <name>Mn(2+)</name>
        <dbReference type="ChEBI" id="CHEBI:29035"/>
        <label>2</label>
    </ligand>
</feature>
<evidence type="ECO:0000313" key="10">
    <source>
        <dbReference type="EMBL" id="MET1489107.1"/>
    </source>
</evidence>
<evidence type="ECO:0000256" key="2">
    <source>
        <dbReference type="ARBA" id="ARBA00000967"/>
    </source>
</evidence>
<evidence type="ECO:0000256" key="8">
    <source>
        <dbReference type="HAMAP-Rule" id="MF_00181"/>
    </source>
</evidence>
<protein>
    <recommendedName>
        <fullName evidence="8">Probable cytosol aminopeptidase</fullName>
        <ecNumber evidence="8">3.4.11.1</ecNumber>
    </recommendedName>
    <alternativeName>
        <fullName evidence="8">Leucine aminopeptidase</fullName>
        <shortName evidence="8">LAP</shortName>
        <ecNumber evidence="8">3.4.11.10</ecNumber>
    </alternativeName>
    <alternativeName>
        <fullName evidence="8">Leucyl aminopeptidase</fullName>
    </alternativeName>
</protein>
<evidence type="ECO:0000313" key="11">
    <source>
        <dbReference type="Proteomes" id="UP001548590"/>
    </source>
</evidence>
<dbReference type="NCBIfam" id="NF002077">
    <property type="entry name" value="PRK00913.2-4"/>
    <property type="match status" value="1"/>
</dbReference>
<comment type="catalytic activity">
    <reaction evidence="1 8">
        <text>Release of an N-terminal amino acid, Xaa-|-Yaa-, in which Xaa is preferably Leu, but may be other amino acids including Pro although not Arg or Lys, and Yaa may be Pro. Amino acid amides and methyl esters are also readily hydrolyzed, but rates on arylamides are exceedingly low.</text>
        <dbReference type="EC" id="3.4.11.1"/>
    </reaction>
</comment>
<feature type="binding site" evidence="8">
    <location>
        <position position="288"/>
    </location>
    <ligand>
        <name>Mn(2+)</name>
        <dbReference type="ChEBI" id="CHEBI:29035"/>
        <label>2</label>
    </ligand>
</feature>
<dbReference type="InterPro" id="IPR000819">
    <property type="entry name" value="Peptidase_M17_C"/>
</dbReference>
<feature type="binding site" evidence="8">
    <location>
        <position position="349"/>
    </location>
    <ligand>
        <name>Mn(2+)</name>
        <dbReference type="ChEBI" id="CHEBI:29035"/>
        <label>1</label>
    </ligand>
</feature>
<keyword evidence="8" id="KW-0479">Metal-binding</keyword>
<dbReference type="Gene3D" id="3.40.630.10">
    <property type="entry name" value="Zn peptidases"/>
    <property type="match status" value="1"/>
</dbReference>
<dbReference type="SUPFAM" id="SSF53187">
    <property type="entry name" value="Zn-dependent exopeptidases"/>
    <property type="match status" value="1"/>
</dbReference>
<feature type="binding site" evidence="8">
    <location>
        <position position="270"/>
    </location>
    <ligand>
        <name>Mn(2+)</name>
        <dbReference type="ChEBI" id="CHEBI:29035"/>
        <label>1</label>
    </ligand>
</feature>
<comment type="similarity">
    <text evidence="3 8">Belongs to the peptidase M17 family.</text>
</comment>
<dbReference type="Pfam" id="PF02789">
    <property type="entry name" value="Peptidase_M17_N"/>
    <property type="match status" value="1"/>
</dbReference>
<evidence type="ECO:0000256" key="7">
    <source>
        <dbReference type="ARBA" id="ARBA00023211"/>
    </source>
</evidence>
<organism evidence="10 11">
    <name type="scientific">Uliginosibacterium paludis</name>
    <dbReference type="NCBI Taxonomy" id="1615952"/>
    <lineage>
        <taxon>Bacteria</taxon>
        <taxon>Pseudomonadati</taxon>
        <taxon>Pseudomonadota</taxon>
        <taxon>Betaproteobacteria</taxon>
        <taxon>Rhodocyclales</taxon>
        <taxon>Zoogloeaceae</taxon>
        <taxon>Uliginosibacterium</taxon>
    </lineage>
</organism>
<dbReference type="PROSITE" id="PS00631">
    <property type="entry name" value="CYTOSOL_AP"/>
    <property type="match status" value="1"/>
</dbReference>
<keyword evidence="4 8" id="KW-0031">Aminopeptidase</keyword>
<comment type="cofactor">
    <cofactor evidence="8">
        <name>Mn(2+)</name>
        <dbReference type="ChEBI" id="CHEBI:29035"/>
    </cofactor>
    <text evidence="8">Binds 2 manganese ions per subunit.</text>
</comment>
<reference evidence="10 11" key="1">
    <citation type="submission" date="2024-07" db="EMBL/GenBank/DDBJ databases">
        <title>Uliginosibacterium paludis KCTC:42655.</title>
        <authorList>
            <person name="Kim M.K."/>
        </authorList>
    </citation>
    <scope>NUCLEOTIDE SEQUENCE [LARGE SCALE GENOMIC DNA]</scope>
    <source>
        <strain evidence="10 11">KCTC 42655</strain>
    </source>
</reference>
<name>A0ABV2CNM1_9RHOO</name>
<evidence type="ECO:0000256" key="3">
    <source>
        <dbReference type="ARBA" id="ARBA00009528"/>
    </source>
</evidence>
<evidence type="ECO:0000256" key="5">
    <source>
        <dbReference type="ARBA" id="ARBA00022670"/>
    </source>
</evidence>
<evidence type="ECO:0000256" key="4">
    <source>
        <dbReference type="ARBA" id="ARBA00022438"/>
    </source>
</evidence>
<comment type="catalytic activity">
    <reaction evidence="2 8">
        <text>Release of an N-terminal amino acid, preferentially leucine, but not glutamic or aspartic acids.</text>
        <dbReference type="EC" id="3.4.11.10"/>
    </reaction>
</comment>
<feature type="domain" description="Cytosol aminopeptidase" evidence="9">
    <location>
        <begin position="345"/>
        <end position="352"/>
    </location>
</feature>